<accession>A0A3P8YYA5</accession>
<dbReference type="PANTHER" id="PTHR34768:SF2">
    <property type="entry name" value="COILED-COIL DOMAIN CONTAINING 89"/>
    <property type="match status" value="1"/>
</dbReference>
<organism evidence="3 4">
    <name type="scientific">Esox lucius</name>
    <name type="common">Northern pike</name>
    <dbReference type="NCBI Taxonomy" id="8010"/>
    <lineage>
        <taxon>Eukaryota</taxon>
        <taxon>Metazoa</taxon>
        <taxon>Chordata</taxon>
        <taxon>Craniata</taxon>
        <taxon>Vertebrata</taxon>
        <taxon>Euteleostomi</taxon>
        <taxon>Actinopterygii</taxon>
        <taxon>Neopterygii</taxon>
        <taxon>Teleostei</taxon>
        <taxon>Protacanthopterygii</taxon>
        <taxon>Esociformes</taxon>
        <taxon>Esocidae</taxon>
        <taxon>Esox</taxon>
    </lineage>
</organism>
<dbReference type="OMA" id="AMLCSRI"/>
<dbReference type="RefSeq" id="XP_010889276.1">
    <property type="nucleotide sequence ID" value="XM_010890974.3"/>
</dbReference>
<name>A0A3P8YYA5_ESOLU</name>
<reference evidence="3" key="2">
    <citation type="submission" date="2020-02" db="EMBL/GenBank/DDBJ databases">
        <title>Esox lucius (northern pike) genome, fEsoLuc1, primary haplotype.</title>
        <authorList>
            <person name="Myers G."/>
            <person name="Karagic N."/>
            <person name="Meyer A."/>
            <person name="Pippel M."/>
            <person name="Reichard M."/>
            <person name="Winkler S."/>
            <person name="Tracey A."/>
            <person name="Sims Y."/>
            <person name="Howe K."/>
            <person name="Rhie A."/>
            <person name="Formenti G."/>
            <person name="Durbin R."/>
            <person name="Fedrigo O."/>
            <person name="Jarvis E.D."/>
        </authorList>
    </citation>
    <scope>NUCLEOTIDE SEQUENCE [LARGE SCALE GENOMIC DNA]</scope>
</reference>
<dbReference type="InterPro" id="IPR043450">
    <property type="entry name" value="CCDC89-like"/>
</dbReference>
<keyword evidence="1 2" id="KW-0175">Coiled coil</keyword>
<proteinExistence type="predicted"/>
<sequence length="353" mass="41554">MAAPHRSPTVLQKIRESKCEMDDVQKSLEKLRSLSEDERTESGMLRSRIDEQSSLICILKQRADEMLLRCQALEEINSELENLRAKKQKELDNEKKRSMQLEQRFMSLAANHQELINFKDEFKRQNAKLKLENQRLQEDNEKLFSKDLQDKEAVILKLTQELKYLAEQHRSLNNEYQEKTTEFHTKLKELMGLHQTKETSLQDELRDSQRQLKDSLAMCTELDQRLHAARQRDLMRETQMHKEIAVLAKEKDKFLDLSMQRGKIIQDKQVEVQQLETKKQEAEKARADAEQRFESESAMVNASLKVQDLQHALDESVKTCNQLKKDFEAYKNHSTDLLEKEKALNSKLRHMMG</sequence>
<dbReference type="FunCoup" id="A0A3P8YYA5">
    <property type="interactions" value="234"/>
</dbReference>
<dbReference type="OrthoDB" id="10020070at2759"/>
<evidence type="ECO:0000313" key="4">
    <source>
        <dbReference type="Proteomes" id="UP000265140"/>
    </source>
</evidence>
<reference evidence="3" key="4">
    <citation type="submission" date="2025-09" db="UniProtKB">
        <authorList>
            <consortium name="Ensembl"/>
        </authorList>
    </citation>
    <scope>IDENTIFICATION</scope>
</reference>
<evidence type="ECO:0000256" key="1">
    <source>
        <dbReference type="ARBA" id="ARBA00023054"/>
    </source>
</evidence>
<dbReference type="Bgee" id="ENSELUG00000020553">
    <property type="expression patterns" value="Expressed in testis and 3 other cell types or tissues"/>
</dbReference>
<dbReference type="InParanoid" id="A0A3P8YYA5"/>
<evidence type="ECO:0008006" key="5">
    <source>
        <dbReference type="Google" id="ProtNLM"/>
    </source>
</evidence>
<dbReference type="GeneTree" id="ENSGT00940000165617"/>
<feature type="coiled-coil region" evidence="2">
    <location>
        <begin position="265"/>
        <end position="326"/>
    </location>
</feature>
<protein>
    <recommendedName>
        <fullName evidence="5">Coiled-coil domain-containing protein 89</fullName>
    </recommendedName>
</protein>
<dbReference type="AlphaFoldDB" id="A0A3P8YYA5"/>
<dbReference type="KEGG" id="els:105022501"/>
<dbReference type="PANTHER" id="PTHR34768">
    <property type="entry name" value="COILED-COIL DOMAIN-CONTAINING PROTEIN 89"/>
    <property type="match status" value="1"/>
</dbReference>
<feature type="coiled-coil region" evidence="2">
    <location>
        <begin position="14"/>
        <end position="182"/>
    </location>
</feature>
<keyword evidence="4" id="KW-1185">Reference proteome</keyword>
<reference evidence="4" key="1">
    <citation type="journal article" date="2014" name="PLoS ONE">
        <title>The genome and linkage map of the northern pike (Esox lucius): conserved synteny revealed between the salmonid sister group and the Neoteleostei.</title>
        <authorList>
            <person name="Rondeau E.B."/>
            <person name="Minkley D.R."/>
            <person name="Leong J.S."/>
            <person name="Messmer A.M."/>
            <person name="Jantzen J.R."/>
            <person name="von Schalburg K.R."/>
            <person name="Lemon C."/>
            <person name="Bird N.H."/>
            <person name="Koop B.F."/>
        </authorList>
    </citation>
    <scope>NUCLEOTIDE SEQUENCE</scope>
</reference>
<dbReference type="GeneID" id="105022501"/>
<dbReference type="Ensembl" id="ENSELUT00000032195.3">
    <property type="protein sequence ID" value="ENSELUP00000021500.1"/>
    <property type="gene ID" value="ENSELUG00000020553.3"/>
</dbReference>
<reference evidence="3" key="3">
    <citation type="submission" date="2025-08" db="UniProtKB">
        <authorList>
            <consortium name="Ensembl"/>
        </authorList>
    </citation>
    <scope>IDENTIFICATION</scope>
</reference>
<dbReference type="Proteomes" id="UP000265140">
    <property type="component" value="Chromosome 16"/>
</dbReference>
<evidence type="ECO:0000313" key="3">
    <source>
        <dbReference type="Ensembl" id="ENSELUP00000021500.1"/>
    </source>
</evidence>
<evidence type="ECO:0000256" key="2">
    <source>
        <dbReference type="SAM" id="Coils"/>
    </source>
</evidence>